<dbReference type="Pfam" id="PF01722">
    <property type="entry name" value="BolA"/>
    <property type="match status" value="1"/>
</dbReference>
<organism evidence="2 3">
    <name type="scientific">Phaeovulum veldkampii DSM 11550</name>
    <dbReference type="NCBI Taxonomy" id="1185920"/>
    <lineage>
        <taxon>Bacteria</taxon>
        <taxon>Pseudomonadati</taxon>
        <taxon>Pseudomonadota</taxon>
        <taxon>Alphaproteobacteria</taxon>
        <taxon>Rhodobacterales</taxon>
        <taxon>Paracoccaceae</taxon>
        <taxon>Phaeovulum</taxon>
    </lineage>
</organism>
<dbReference type="RefSeq" id="WP_107323669.1">
    <property type="nucleotide sequence ID" value="NZ_NHSP01000043.1"/>
</dbReference>
<evidence type="ECO:0000256" key="1">
    <source>
        <dbReference type="RuleBase" id="RU003860"/>
    </source>
</evidence>
<dbReference type="PANTHER" id="PTHR46230">
    <property type="match status" value="1"/>
</dbReference>
<gene>
    <name evidence="2" type="ORF">C5F46_01850</name>
</gene>
<comment type="similarity">
    <text evidence="1">Belongs to the BolA/IbaG family.</text>
</comment>
<name>A0A2T4JLZ5_9RHOB</name>
<dbReference type="SUPFAM" id="SSF82657">
    <property type="entry name" value="BolA-like"/>
    <property type="match status" value="1"/>
</dbReference>
<reference evidence="2 3" key="1">
    <citation type="submission" date="2018-03" db="EMBL/GenBank/DDBJ databases">
        <title>Rhodobacter veldkampii.</title>
        <authorList>
            <person name="Meyer T.E."/>
            <person name="Miller S."/>
            <person name="Lodha T."/>
            <person name="Gandham S."/>
            <person name="Chintalapati S."/>
            <person name="Chintalapati V.R."/>
        </authorList>
    </citation>
    <scope>NUCLEOTIDE SEQUENCE [LARGE SCALE GENOMIC DNA]</scope>
    <source>
        <strain evidence="2 3">DSM 11550</strain>
    </source>
</reference>
<evidence type="ECO:0000313" key="2">
    <source>
        <dbReference type="EMBL" id="PTE18931.1"/>
    </source>
</evidence>
<dbReference type="PANTHER" id="PTHR46230:SF7">
    <property type="entry name" value="BOLA-LIKE PROTEIN 1"/>
    <property type="match status" value="1"/>
</dbReference>
<dbReference type="GO" id="GO:0016226">
    <property type="term" value="P:iron-sulfur cluster assembly"/>
    <property type="evidence" value="ECO:0007669"/>
    <property type="project" value="TreeGrafter"/>
</dbReference>
<protein>
    <submittedName>
        <fullName evidence="2">BolA family transcriptional regulator</fullName>
    </submittedName>
</protein>
<evidence type="ECO:0000313" key="3">
    <source>
        <dbReference type="Proteomes" id="UP000241899"/>
    </source>
</evidence>
<accession>A0A2T4JLZ5</accession>
<sequence length="84" mass="9240">MRVVDEIVEKLSVFEAEELLVEDDSARHAGHSGASPEGQTHFRVRMRAARLAPLSRIERHRAVHAALGPDLVGRIHALALDLNA</sequence>
<proteinExistence type="inferred from homology"/>
<keyword evidence="3" id="KW-1185">Reference proteome</keyword>
<dbReference type="InterPro" id="IPR002634">
    <property type="entry name" value="BolA"/>
</dbReference>
<dbReference type="Gene3D" id="3.30.300.90">
    <property type="entry name" value="BolA-like"/>
    <property type="match status" value="1"/>
</dbReference>
<dbReference type="AlphaFoldDB" id="A0A2T4JLZ5"/>
<dbReference type="OrthoDB" id="9811118at2"/>
<dbReference type="EMBL" id="PZKF01000003">
    <property type="protein sequence ID" value="PTE18931.1"/>
    <property type="molecule type" value="Genomic_DNA"/>
</dbReference>
<comment type="caution">
    <text evidence="2">The sequence shown here is derived from an EMBL/GenBank/DDBJ whole genome shotgun (WGS) entry which is preliminary data.</text>
</comment>
<dbReference type="InterPro" id="IPR036065">
    <property type="entry name" value="BolA-like_sf"/>
</dbReference>
<dbReference type="PIRSF" id="PIRSF003113">
    <property type="entry name" value="BolA"/>
    <property type="match status" value="1"/>
</dbReference>
<dbReference type="Proteomes" id="UP000241899">
    <property type="component" value="Unassembled WGS sequence"/>
</dbReference>